<dbReference type="InterPro" id="IPR050093">
    <property type="entry name" value="ABC_SmlMolc_Importer"/>
</dbReference>
<feature type="domain" description="ABC transporter" evidence="10">
    <location>
        <begin position="4"/>
        <end position="235"/>
    </location>
</feature>
<evidence type="ECO:0000313" key="11">
    <source>
        <dbReference type="EMBL" id="MCI0127266.1"/>
    </source>
</evidence>
<accession>A0AA41QPG3</accession>
<dbReference type="InterPro" id="IPR027417">
    <property type="entry name" value="P-loop_NTPase"/>
</dbReference>
<evidence type="ECO:0000313" key="12">
    <source>
        <dbReference type="Proteomes" id="UP001156140"/>
    </source>
</evidence>
<dbReference type="InterPro" id="IPR017871">
    <property type="entry name" value="ABC_transporter-like_CS"/>
</dbReference>
<dbReference type="GO" id="GO:0016887">
    <property type="term" value="F:ATP hydrolysis activity"/>
    <property type="evidence" value="ECO:0007669"/>
    <property type="project" value="InterPro"/>
</dbReference>
<evidence type="ECO:0000256" key="3">
    <source>
        <dbReference type="ARBA" id="ARBA00022475"/>
    </source>
</evidence>
<keyword evidence="7" id="KW-0408">Iron</keyword>
<reference evidence="11" key="1">
    <citation type="submission" date="2022-03" db="EMBL/GenBank/DDBJ databases">
        <title>The complete genome sequence of a Methyloterrigena soli.</title>
        <authorList>
            <person name="Zi Z."/>
        </authorList>
    </citation>
    <scope>NUCLEOTIDE SEQUENCE</scope>
    <source>
        <strain evidence="11">M48</strain>
    </source>
</reference>
<evidence type="ECO:0000259" key="10">
    <source>
        <dbReference type="PROSITE" id="PS50893"/>
    </source>
</evidence>
<evidence type="ECO:0000256" key="5">
    <source>
        <dbReference type="ARBA" id="ARBA00022741"/>
    </source>
</evidence>
<evidence type="ECO:0000256" key="7">
    <source>
        <dbReference type="ARBA" id="ARBA00023004"/>
    </source>
</evidence>
<keyword evidence="4" id="KW-0410">Iron transport</keyword>
<proteinExistence type="inferred from homology"/>
<keyword evidence="6 11" id="KW-0067">ATP-binding</keyword>
<dbReference type="InterPro" id="IPR013611">
    <property type="entry name" value="Transp-assoc_OB_typ2"/>
</dbReference>
<evidence type="ECO:0000256" key="4">
    <source>
        <dbReference type="ARBA" id="ARBA00022496"/>
    </source>
</evidence>
<dbReference type="InterPro" id="IPR008995">
    <property type="entry name" value="Mo/tungstate-bd_C_term_dom"/>
</dbReference>
<comment type="similarity">
    <text evidence="1">Belongs to the ABC transporter superfamily.</text>
</comment>
<dbReference type="SMART" id="SM00382">
    <property type="entry name" value="AAA"/>
    <property type="match status" value="1"/>
</dbReference>
<evidence type="ECO:0000256" key="8">
    <source>
        <dbReference type="ARBA" id="ARBA00023065"/>
    </source>
</evidence>
<keyword evidence="8" id="KW-0406">Ion transport</keyword>
<organism evidence="11 12">
    <name type="scientific">Paradevosia shaoguanensis</name>
    <dbReference type="NCBI Taxonomy" id="1335043"/>
    <lineage>
        <taxon>Bacteria</taxon>
        <taxon>Pseudomonadati</taxon>
        <taxon>Pseudomonadota</taxon>
        <taxon>Alphaproteobacteria</taxon>
        <taxon>Hyphomicrobiales</taxon>
        <taxon>Devosiaceae</taxon>
        <taxon>Paradevosia</taxon>
    </lineage>
</organism>
<dbReference type="PANTHER" id="PTHR42781:SF4">
    <property type="entry name" value="SPERMIDINE_PUTRESCINE IMPORT ATP-BINDING PROTEIN POTA"/>
    <property type="match status" value="1"/>
</dbReference>
<keyword evidence="12" id="KW-1185">Reference proteome</keyword>
<protein>
    <submittedName>
        <fullName evidence="11">ABC transporter ATP-binding protein</fullName>
    </submittedName>
</protein>
<dbReference type="FunFam" id="3.40.50.300:FF:000425">
    <property type="entry name" value="Probable ABC transporter, ATP-binding subunit"/>
    <property type="match status" value="1"/>
</dbReference>
<dbReference type="SUPFAM" id="SSF50331">
    <property type="entry name" value="MOP-like"/>
    <property type="match status" value="1"/>
</dbReference>
<dbReference type="GO" id="GO:0043190">
    <property type="term" value="C:ATP-binding cassette (ABC) transporter complex"/>
    <property type="evidence" value="ECO:0007669"/>
    <property type="project" value="InterPro"/>
</dbReference>
<dbReference type="AlphaFoldDB" id="A0AA41QPG3"/>
<dbReference type="InterPro" id="IPR003593">
    <property type="entry name" value="AAA+_ATPase"/>
</dbReference>
<evidence type="ECO:0000256" key="9">
    <source>
        <dbReference type="ARBA" id="ARBA00023136"/>
    </source>
</evidence>
<evidence type="ECO:0000256" key="2">
    <source>
        <dbReference type="ARBA" id="ARBA00022448"/>
    </source>
</evidence>
<dbReference type="GO" id="GO:0015408">
    <property type="term" value="F:ABC-type ferric iron transporter activity"/>
    <property type="evidence" value="ECO:0007669"/>
    <property type="project" value="InterPro"/>
</dbReference>
<sequence>MTELRIQNASKRYGSTLALNEVSLVVPSGSRMAIVGPSGSGKTSLLRLIAGFETPDSGLIEMGSNTLCDGGTFVPPHRRDVGYVAQEGALFPHMSVADNVGFGITHTPGRTERIIELLQQVGIPADMMTRRPHQLSGGQQQRVALARAMARSPSIMLLDEPFSALDAGLRDAVRDMVGAVLGAAGITTILVTHDQAEALSFADYVAVMRDGRLVQTGSPQDLYLHPADPQTARFLGDAIILRAVVTDGIAHTLLGPVAVAAKSGPQTIMLRPEQIRIRPADPSPSTRGRVVSRRYEGAAWRTVIEHVPTKTGRDDFVLETASVFVAWVPGSDAFPPGTEVSIDLVGSAHVFGKN</sequence>
<dbReference type="Proteomes" id="UP001156140">
    <property type="component" value="Unassembled WGS sequence"/>
</dbReference>
<evidence type="ECO:0000256" key="1">
    <source>
        <dbReference type="ARBA" id="ARBA00005417"/>
    </source>
</evidence>
<keyword evidence="2" id="KW-0813">Transport</keyword>
<comment type="caution">
    <text evidence="11">The sequence shown here is derived from an EMBL/GenBank/DDBJ whole genome shotgun (WGS) entry which is preliminary data.</text>
</comment>
<dbReference type="SUPFAM" id="SSF52540">
    <property type="entry name" value="P-loop containing nucleoside triphosphate hydrolases"/>
    <property type="match status" value="1"/>
</dbReference>
<dbReference type="PROSITE" id="PS00211">
    <property type="entry name" value="ABC_TRANSPORTER_1"/>
    <property type="match status" value="1"/>
</dbReference>
<dbReference type="Gene3D" id="3.40.50.300">
    <property type="entry name" value="P-loop containing nucleotide triphosphate hydrolases"/>
    <property type="match status" value="1"/>
</dbReference>
<dbReference type="Pfam" id="PF00005">
    <property type="entry name" value="ABC_tran"/>
    <property type="match status" value="1"/>
</dbReference>
<keyword evidence="3" id="KW-1003">Cell membrane</keyword>
<dbReference type="PANTHER" id="PTHR42781">
    <property type="entry name" value="SPERMIDINE/PUTRESCINE IMPORT ATP-BINDING PROTEIN POTA"/>
    <property type="match status" value="1"/>
</dbReference>
<dbReference type="GO" id="GO:0015697">
    <property type="term" value="P:quaternary ammonium group transport"/>
    <property type="evidence" value="ECO:0007669"/>
    <property type="project" value="UniProtKB-ARBA"/>
</dbReference>
<dbReference type="GO" id="GO:0005524">
    <property type="term" value="F:ATP binding"/>
    <property type="evidence" value="ECO:0007669"/>
    <property type="project" value="UniProtKB-KW"/>
</dbReference>
<dbReference type="InterPro" id="IPR003439">
    <property type="entry name" value="ABC_transporter-like_ATP-bd"/>
</dbReference>
<keyword evidence="5" id="KW-0547">Nucleotide-binding</keyword>
<keyword evidence="9" id="KW-0472">Membrane</keyword>
<dbReference type="CDD" id="cd03259">
    <property type="entry name" value="ABC_Carb_Solutes_like"/>
    <property type="match status" value="1"/>
</dbReference>
<dbReference type="RefSeq" id="WP_281735849.1">
    <property type="nucleotide sequence ID" value="NZ_JAKETQ010000001.1"/>
</dbReference>
<dbReference type="EMBL" id="JALAZD010000001">
    <property type="protein sequence ID" value="MCI0127266.1"/>
    <property type="molecule type" value="Genomic_DNA"/>
</dbReference>
<dbReference type="Pfam" id="PF08402">
    <property type="entry name" value="TOBE_2"/>
    <property type="match status" value="1"/>
</dbReference>
<evidence type="ECO:0000256" key="6">
    <source>
        <dbReference type="ARBA" id="ARBA00022840"/>
    </source>
</evidence>
<name>A0AA41QPG3_9HYPH</name>
<dbReference type="InterPro" id="IPR015853">
    <property type="entry name" value="ABC_transpr_FbpC"/>
</dbReference>
<gene>
    <name evidence="11" type="ORF">ML536_10555</name>
</gene>
<dbReference type="PROSITE" id="PS50893">
    <property type="entry name" value="ABC_TRANSPORTER_2"/>
    <property type="match status" value="1"/>
</dbReference>